<feature type="compositionally biased region" description="Basic and acidic residues" evidence="1">
    <location>
        <begin position="81"/>
        <end position="91"/>
    </location>
</feature>
<sequence>MGRTADAIAEGVIIATAAARLSIRNRILVDAIRNDSTFSVDAVKPFARQTLEALADEQSAAADRARADWRRAWGKQSDPSGTHDYRGRDSRNLRRRARQYTGVAKELRERATDDAALEQLIEQARDAAWGDVESNLERRLIVEAMRPDLDPDYASMRAARMQSIRLIDLPRLSSHQRRLSTSQGPAPMIDVDDSGPVPDGGSPEGE</sequence>
<feature type="region of interest" description="Disordered" evidence="1">
    <location>
        <begin position="170"/>
        <end position="206"/>
    </location>
</feature>
<comment type="caution">
    <text evidence="2">The sequence shown here is derived from an EMBL/GenBank/DDBJ whole genome shotgun (WGS) entry which is preliminary data.</text>
</comment>
<accession>A0ABU7VA28</accession>
<dbReference type="Proteomes" id="UP001351900">
    <property type="component" value="Unassembled WGS sequence"/>
</dbReference>
<evidence type="ECO:0000313" key="2">
    <source>
        <dbReference type="EMBL" id="MEF2255639.1"/>
    </source>
</evidence>
<protein>
    <submittedName>
        <fullName evidence="2">Asparagine synthase</fullName>
    </submittedName>
</protein>
<keyword evidence="3" id="KW-1185">Reference proteome</keyword>
<feature type="region of interest" description="Disordered" evidence="1">
    <location>
        <begin position="71"/>
        <end position="91"/>
    </location>
</feature>
<evidence type="ECO:0000313" key="3">
    <source>
        <dbReference type="Proteomes" id="UP001351900"/>
    </source>
</evidence>
<gene>
    <name evidence="2" type="ORF">V2V91_10925</name>
</gene>
<proteinExistence type="predicted"/>
<dbReference type="RefSeq" id="WP_331791860.1">
    <property type="nucleotide sequence ID" value="NZ_BAAAUO010000001.1"/>
</dbReference>
<reference evidence="2 3" key="1">
    <citation type="submission" date="2024-01" db="EMBL/GenBank/DDBJ databases">
        <title>the genome sequence of strain Microbacterium schleiferi NBRC 15075.</title>
        <authorList>
            <person name="Ding Y."/>
            <person name="Zhang G."/>
        </authorList>
    </citation>
    <scope>NUCLEOTIDE SEQUENCE [LARGE SCALE GENOMIC DNA]</scope>
    <source>
        <strain evidence="2 3">NBRC 15075</strain>
    </source>
</reference>
<feature type="compositionally biased region" description="Low complexity" evidence="1">
    <location>
        <begin position="194"/>
        <end position="206"/>
    </location>
</feature>
<organism evidence="2 3">
    <name type="scientific">Microbacterium schleiferi</name>
    <dbReference type="NCBI Taxonomy" id="69362"/>
    <lineage>
        <taxon>Bacteria</taxon>
        <taxon>Bacillati</taxon>
        <taxon>Actinomycetota</taxon>
        <taxon>Actinomycetes</taxon>
        <taxon>Micrococcales</taxon>
        <taxon>Microbacteriaceae</taxon>
        <taxon>Microbacterium</taxon>
    </lineage>
</organism>
<evidence type="ECO:0000256" key="1">
    <source>
        <dbReference type="SAM" id="MobiDB-lite"/>
    </source>
</evidence>
<dbReference type="EMBL" id="JAZHOV010000006">
    <property type="protein sequence ID" value="MEF2255639.1"/>
    <property type="molecule type" value="Genomic_DNA"/>
</dbReference>
<name>A0ABU7VA28_9MICO</name>